<evidence type="ECO:0000313" key="9">
    <source>
        <dbReference type="EMBL" id="CAG6665325.1"/>
    </source>
</evidence>
<protein>
    <recommendedName>
        <fullName evidence="7">Palmitoyltransferase</fullName>
        <ecNumber evidence="7">2.3.1.225</ecNumber>
    </recommendedName>
</protein>
<dbReference type="EMBL" id="HBUF01210216">
    <property type="protein sequence ID" value="CAG6665326.1"/>
    <property type="molecule type" value="Transcribed_RNA"/>
</dbReference>
<dbReference type="AlphaFoldDB" id="A0A8D8SBN7"/>
<evidence type="ECO:0000259" key="8">
    <source>
        <dbReference type="Pfam" id="PF01529"/>
    </source>
</evidence>
<evidence type="ECO:0000256" key="1">
    <source>
        <dbReference type="ARBA" id="ARBA00004141"/>
    </source>
</evidence>
<reference evidence="9" key="1">
    <citation type="submission" date="2021-05" db="EMBL/GenBank/DDBJ databases">
        <authorList>
            <person name="Alioto T."/>
            <person name="Alioto T."/>
            <person name="Gomez Garrido J."/>
        </authorList>
    </citation>
    <scope>NUCLEOTIDE SEQUENCE</scope>
</reference>
<dbReference type="InterPro" id="IPR039859">
    <property type="entry name" value="PFA4/ZDH16/20/ERF2-like"/>
</dbReference>
<feature type="transmembrane region" description="Helical" evidence="7">
    <location>
        <begin position="12"/>
        <end position="36"/>
    </location>
</feature>
<evidence type="ECO:0000256" key="7">
    <source>
        <dbReference type="RuleBase" id="RU079119"/>
    </source>
</evidence>
<feature type="transmembrane region" description="Helical" evidence="7">
    <location>
        <begin position="42"/>
        <end position="63"/>
    </location>
</feature>
<evidence type="ECO:0000256" key="5">
    <source>
        <dbReference type="ARBA" id="ARBA00023136"/>
    </source>
</evidence>
<keyword evidence="3 7" id="KW-0812">Transmembrane</keyword>
<name>A0A8D8SBN7_9HEMI</name>
<dbReference type="PANTHER" id="PTHR12246">
    <property type="entry name" value="PALMITOYLTRANSFERASE ZDHHC16"/>
    <property type="match status" value="1"/>
</dbReference>
<evidence type="ECO:0000256" key="3">
    <source>
        <dbReference type="ARBA" id="ARBA00022692"/>
    </source>
</evidence>
<organism evidence="9">
    <name type="scientific">Cacopsylla melanoneura</name>
    <dbReference type="NCBI Taxonomy" id="428564"/>
    <lineage>
        <taxon>Eukaryota</taxon>
        <taxon>Metazoa</taxon>
        <taxon>Ecdysozoa</taxon>
        <taxon>Arthropoda</taxon>
        <taxon>Hexapoda</taxon>
        <taxon>Insecta</taxon>
        <taxon>Pterygota</taxon>
        <taxon>Neoptera</taxon>
        <taxon>Paraneoptera</taxon>
        <taxon>Hemiptera</taxon>
        <taxon>Sternorrhyncha</taxon>
        <taxon>Psylloidea</taxon>
        <taxon>Psyllidae</taxon>
        <taxon>Psyllinae</taxon>
        <taxon>Cacopsylla</taxon>
    </lineage>
</organism>
<dbReference type="GO" id="GO:0016020">
    <property type="term" value="C:membrane"/>
    <property type="evidence" value="ECO:0007669"/>
    <property type="project" value="UniProtKB-SubCell"/>
</dbReference>
<comment type="similarity">
    <text evidence="7">Belongs to the DHHC palmitoyltransferase family.</text>
</comment>
<feature type="transmembrane region" description="Helical" evidence="7">
    <location>
        <begin position="137"/>
        <end position="160"/>
    </location>
</feature>
<proteinExistence type="inferred from homology"/>
<dbReference type="Pfam" id="PF01529">
    <property type="entry name" value="DHHC"/>
    <property type="match status" value="1"/>
</dbReference>
<dbReference type="GO" id="GO:0019706">
    <property type="term" value="F:protein-cysteine S-palmitoyltransferase activity"/>
    <property type="evidence" value="ECO:0007669"/>
    <property type="project" value="UniProtKB-EC"/>
</dbReference>
<evidence type="ECO:0000256" key="4">
    <source>
        <dbReference type="ARBA" id="ARBA00022989"/>
    </source>
</evidence>
<comment type="domain">
    <text evidence="7">The DHHC domain is required for palmitoyltransferase activity.</text>
</comment>
<dbReference type="InterPro" id="IPR001594">
    <property type="entry name" value="Palmitoyltrfase_DHHC"/>
</dbReference>
<comment type="subcellular location">
    <subcellularLocation>
        <location evidence="1">Membrane</location>
        <topology evidence="1">Multi-pass membrane protein</topology>
    </subcellularLocation>
</comment>
<feature type="transmembrane region" description="Helical" evidence="7">
    <location>
        <begin position="180"/>
        <end position="203"/>
    </location>
</feature>
<keyword evidence="4 7" id="KW-1133">Transmembrane helix</keyword>
<keyword evidence="2 7" id="KW-0808">Transferase</keyword>
<feature type="domain" description="Palmitoyltransferase DHHC" evidence="8">
    <location>
        <begin position="86"/>
        <end position="218"/>
    </location>
</feature>
<sequence length="426" mass="48526">MCLSLGKNICHWGPLLALAIIKTVTASMVMCMMKWWSPLESVTGFINMAIFLSFSGLTMYNFLSAIFEGPGYLPLNWRPESVQDENFLQFCKLCQGYKAPRAHHCRKCGRCVMKMDHHCPWINNCVGHVNHAHFTTFLLSAICGCTHSAIMLSITMYRFINRRYYFLRREPVVNFSLSTLIMTVFSIGLSVGVVIAVGMLFYFQVKAILKNQTNIEDWIVEKASKRKRDEPFVYPYNLGWKKNIQLVFGSRSMSNGISWPLVKGCHQYTLTMEQLEQKNVKKAYSQPVSVVKPYTGRCLPLSYGLKVSWYTPCFDIARLKLQVDQTVLVTRFRKHWLYGEIISNHPPNSTAVVSEKGWFPLTSMNIVARGKEKTTMNIVALGKEKPNMNIVALGKEKTCMNIVVVLFCLVFTCQLISGNSSSKLYS</sequence>
<accession>A0A8D8SBN7</accession>
<dbReference type="EC" id="2.3.1.225" evidence="7"/>
<dbReference type="EMBL" id="HBUF01210215">
    <property type="protein sequence ID" value="CAG6665325.1"/>
    <property type="molecule type" value="Transcribed_RNA"/>
</dbReference>
<evidence type="ECO:0000256" key="6">
    <source>
        <dbReference type="ARBA" id="ARBA00023315"/>
    </source>
</evidence>
<feature type="transmembrane region" description="Helical" evidence="7">
    <location>
        <begin position="398"/>
        <end position="417"/>
    </location>
</feature>
<dbReference type="PROSITE" id="PS50216">
    <property type="entry name" value="DHHC"/>
    <property type="match status" value="1"/>
</dbReference>
<evidence type="ECO:0000256" key="2">
    <source>
        <dbReference type="ARBA" id="ARBA00022679"/>
    </source>
</evidence>
<keyword evidence="5 7" id="KW-0472">Membrane</keyword>
<keyword evidence="6 7" id="KW-0012">Acyltransferase</keyword>
<comment type="catalytic activity">
    <reaction evidence="7">
        <text>L-cysteinyl-[protein] + hexadecanoyl-CoA = S-hexadecanoyl-L-cysteinyl-[protein] + CoA</text>
        <dbReference type="Rhea" id="RHEA:36683"/>
        <dbReference type="Rhea" id="RHEA-COMP:10131"/>
        <dbReference type="Rhea" id="RHEA-COMP:11032"/>
        <dbReference type="ChEBI" id="CHEBI:29950"/>
        <dbReference type="ChEBI" id="CHEBI:57287"/>
        <dbReference type="ChEBI" id="CHEBI:57379"/>
        <dbReference type="ChEBI" id="CHEBI:74151"/>
        <dbReference type="EC" id="2.3.1.225"/>
    </reaction>
</comment>